<dbReference type="AlphaFoldDB" id="X1MMJ7"/>
<organism evidence="1">
    <name type="scientific">marine sediment metagenome</name>
    <dbReference type="NCBI Taxonomy" id="412755"/>
    <lineage>
        <taxon>unclassified sequences</taxon>
        <taxon>metagenomes</taxon>
        <taxon>ecological metagenomes</taxon>
    </lineage>
</organism>
<protein>
    <submittedName>
        <fullName evidence="1">Uncharacterized protein</fullName>
    </submittedName>
</protein>
<proteinExistence type="predicted"/>
<feature type="non-terminal residue" evidence="1">
    <location>
        <position position="41"/>
    </location>
</feature>
<accession>X1MMJ7</accession>
<comment type="caution">
    <text evidence="1">The sequence shown here is derived from an EMBL/GenBank/DDBJ whole genome shotgun (WGS) entry which is preliminary data.</text>
</comment>
<reference evidence="1" key="1">
    <citation type="journal article" date="2014" name="Front. Microbiol.">
        <title>High frequency of phylogenetically diverse reductive dehalogenase-homologous genes in deep subseafloor sedimentary metagenomes.</title>
        <authorList>
            <person name="Kawai M."/>
            <person name="Futagami T."/>
            <person name="Toyoda A."/>
            <person name="Takaki Y."/>
            <person name="Nishi S."/>
            <person name="Hori S."/>
            <person name="Arai W."/>
            <person name="Tsubouchi T."/>
            <person name="Morono Y."/>
            <person name="Uchiyama I."/>
            <person name="Ito T."/>
            <person name="Fujiyama A."/>
            <person name="Inagaki F."/>
            <person name="Takami H."/>
        </authorList>
    </citation>
    <scope>NUCLEOTIDE SEQUENCE</scope>
    <source>
        <strain evidence="1">Expedition CK06-06</strain>
    </source>
</reference>
<sequence>MPSRFNRWTYAKERGGLVELPHTRGRDTWFFIPFRRANSGL</sequence>
<evidence type="ECO:0000313" key="1">
    <source>
        <dbReference type="EMBL" id="GAI07594.1"/>
    </source>
</evidence>
<name>X1MMJ7_9ZZZZ</name>
<dbReference type="EMBL" id="BARV01010069">
    <property type="protein sequence ID" value="GAI07594.1"/>
    <property type="molecule type" value="Genomic_DNA"/>
</dbReference>
<gene>
    <name evidence="1" type="ORF">S06H3_19627</name>
</gene>